<keyword evidence="3" id="KW-1185">Reference proteome</keyword>
<reference evidence="3" key="1">
    <citation type="journal article" date="2019" name="Int. J. Syst. Evol. Microbiol.">
        <title>The Global Catalogue of Microorganisms (GCM) 10K type strain sequencing project: providing services to taxonomists for standard genome sequencing and annotation.</title>
        <authorList>
            <consortium name="The Broad Institute Genomics Platform"/>
            <consortium name="The Broad Institute Genome Sequencing Center for Infectious Disease"/>
            <person name="Wu L."/>
            <person name="Ma J."/>
        </authorList>
    </citation>
    <scope>NUCLEOTIDE SEQUENCE [LARGE SCALE GENOMIC DNA]</scope>
    <source>
        <strain evidence="3">KCTC 42281</strain>
    </source>
</reference>
<evidence type="ECO:0000313" key="3">
    <source>
        <dbReference type="Proteomes" id="UP001595613"/>
    </source>
</evidence>
<keyword evidence="1" id="KW-0472">Membrane</keyword>
<keyword evidence="1" id="KW-1133">Transmembrane helix</keyword>
<dbReference type="RefSeq" id="WP_380094315.1">
    <property type="nucleotide sequence ID" value="NZ_JBHRYD010000001.1"/>
</dbReference>
<name>A0ABV7WX44_9HYPH</name>
<evidence type="ECO:0000313" key="2">
    <source>
        <dbReference type="EMBL" id="MFC3703477.1"/>
    </source>
</evidence>
<sequence length="52" mass="5493">MQIEKTVGSERPGIVLRVVAAVLFALALSVLSFAASFAEAPRSEYVPMALAD</sequence>
<feature type="transmembrane region" description="Helical" evidence="1">
    <location>
        <begin position="14"/>
        <end position="38"/>
    </location>
</feature>
<organism evidence="2 3">
    <name type="scientific">Devosia honganensis</name>
    <dbReference type="NCBI Taxonomy" id="1610527"/>
    <lineage>
        <taxon>Bacteria</taxon>
        <taxon>Pseudomonadati</taxon>
        <taxon>Pseudomonadota</taxon>
        <taxon>Alphaproteobacteria</taxon>
        <taxon>Hyphomicrobiales</taxon>
        <taxon>Devosiaceae</taxon>
        <taxon>Devosia</taxon>
    </lineage>
</organism>
<evidence type="ECO:0000256" key="1">
    <source>
        <dbReference type="SAM" id="Phobius"/>
    </source>
</evidence>
<dbReference type="EMBL" id="JBHRYD010000001">
    <property type="protein sequence ID" value="MFC3703477.1"/>
    <property type="molecule type" value="Genomic_DNA"/>
</dbReference>
<dbReference type="Proteomes" id="UP001595613">
    <property type="component" value="Unassembled WGS sequence"/>
</dbReference>
<keyword evidence="1" id="KW-0812">Transmembrane</keyword>
<gene>
    <name evidence="2" type="ORF">ACFOOL_01750</name>
</gene>
<accession>A0ABV7WX44</accession>
<proteinExistence type="predicted"/>
<comment type="caution">
    <text evidence="2">The sequence shown here is derived from an EMBL/GenBank/DDBJ whole genome shotgun (WGS) entry which is preliminary data.</text>
</comment>
<protein>
    <submittedName>
        <fullName evidence="2">Uncharacterized protein</fullName>
    </submittedName>
</protein>